<feature type="binding site" evidence="18">
    <location>
        <position position="33"/>
    </location>
    <ligand>
        <name>Mg(2+)</name>
        <dbReference type="ChEBI" id="CHEBI:18420"/>
        <label>1</label>
    </ligand>
</feature>
<evidence type="ECO:0000256" key="2">
    <source>
        <dbReference type="ARBA" id="ARBA00001936"/>
    </source>
</evidence>
<dbReference type="GO" id="GO:0000287">
    <property type="term" value="F:magnesium ion binding"/>
    <property type="evidence" value="ECO:0007669"/>
    <property type="project" value="UniProtKB-UniRule"/>
</dbReference>
<feature type="binding site" evidence="18">
    <location>
        <begin position="325"/>
        <end position="327"/>
    </location>
    <ligand>
        <name>GTP</name>
        <dbReference type="ChEBI" id="CHEBI:37565"/>
    </ligand>
</feature>
<keyword evidence="8 18" id="KW-0479">Metal-binding</keyword>
<dbReference type="InterPro" id="IPR017945">
    <property type="entry name" value="DHBP_synth_RibB-like_a/b_dom"/>
</dbReference>
<dbReference type="Pfam" id="PF00925">
    <property type="entry name" value="GTP_cyclohydro2"/>
    <property type="match status" value="1"/>
</dbReference>
<dbReference type="EMBL" id="PPPD01000001">
    <property type="protein sequence ID" value="PNY80703.1"/>
    <property type="molecule type" value="Genomic_DNA"/>
</dbReference>
<evidence type="ECO:0000256" key="13">
    <source>
        <dbReference type="ARBA" id="ARBA00023134"/>
    </source>
</evidence>
<feature type="binding site" evidence="18">
    <location>
        <position position="387"/>
    </location>
    <ligand>
        <name>GTP</name>
        <dbReference type="ChEBI" id="CHEBI:37565"/>
    </ligand>
</feature>
<dbReference type="UniPathway" id="UPA00275">
    <property type="reaction ID" value="UER00399"/>
</dbReference>
<dbReference type="EC" id="4.1.99.12" evidence="18"/>
<keyword evidence="11 18" id="KW-0862">Zinc</keyword>
<comment type="cofactor">
    <cofactor evidence="2">
        <name>Mn(2+)</name>
        <dbReference type="ChEBI" id="CHEBI:29035"/>
    </cofactor>
</comment>
<proteinExistence type="inferred from homology"/>
<comment type="function">
    <text evidence="3 18">Catalyzes the conversion of D-ribulose 5-phosphate to formate and 3,4-dihydroxy-2-butanone 4-phosphate.</text>
</comment>
<comment type="similarity">
    <text evidence="6 18">In the N-terminal section; belongs to the DHBP synthase family.</text>
</comment>
<dbReference type="InterPro" id="IPR036144">
    <property type="entry name" value="RibA-like_sf"/>
</dbReference>
<feature type="active site" description="Nucleophile; for GTP cyclohydrolase activity" evidence="18">
    <location>
        <position position="361"/>
    </location>
</feature>
<evidence type="ECO:0000256" key="9">
    <source>
        <dbReference type="ARBA" id="ARBA00022741"/>
    </source>
</evidence>
<feature type="binding site" evidence="18">
    <location>
        <position position="303"/>
    </location>
    <ligand>
        <name>GTP</name>
        <dbReference type="ChEBI" id="CHEBI:37565"/>
    </ligand>
</feature>
<dbReference type="NCBIfam" id="TIGR00506">
    <property type="entry name" value="ribB"/>
    <property type="match status" value="1"/>
</dbReference>
<evidence type="ECO:0000313" key="20">
    <source>
        <dbReference type="EMBL" id="PNY80703.1"/>
    </source>
</evidence>
<keyword evidence="14 18" id="KW-0464">Manganese</keyword>
<feature type="binding site" evidence="18">
    <location>
        <position position="33"/>
    </location>
    <ligand>
        <name>Mg(2+)</name>
        <dbReference type="ChEBI" id="CHEBI:18420"/>
        <label>2</label>
    </ligand>
</feature>
<keyword evidence="9 18" id="KW-0547">Nucleotide-binding</keyword>
<evidence type="ECO:0000256" key="12">
    <source>
        <dbReference type="ARBA" id="ARBA00022842"/>
    </source>
</evidence>
<keyword evidence="21" id="KW-1185">Reference proteome</keyword>
<dbReference type="AlphaFoldDB" id="A0A2K3UVY9"/>
<evidence type="ECO:0000256" key="4">
    <source>
        <dbReference type="ARBA" id="ARBA00004853"/>
    </source>
</evidence>
<feature type="binding site" evidence="18">
    <location>
        <position position="152"/>
    </location>
    <ligand>
        <name>Mg(2+)</name>
        <dbReference type="ChEBI" id="CHEBI:18420"/>
        <label>2</label>
    </ligand>
</feature>
<feature type="domain" description="GTP cyclohydrolase II" evidence="19">
    <location>
        <begin position="240"/>
        <end position="403"/>
    </location>
</feature>
<dbReference type="GO" id="GO:0005829">
    <property type="term" value="C:cytosol"/>
    <property type="evidence" value="ECO:0007669"/>
    <property type="project" value="TreeGrafter"/>
</dbReference>
<comment type="cofactor">
    <cofactor evidence="18">
        <name>Zn(2+)</name>
        <dbReference type="ChEBI" id="CHEBI:29105"/>
    </cofactor>
    <text evidence="18">Binds 1 zinc ion per subunit.</text>
</comment>
<feature type="binding site" evidence="18">
    <location>
        <position position="173"/>
    </location>
    <ligand>
        <name>D-ribulose 5-phosphate</name>
        <dbReference type="ChEBI" id="CHEBI:58121"/>
    </ligand>
</feature>
<comment type="catalytic activity">
    <reaction evidence="1 18">
        <text>D-ribulose 5-phosphate = (2S)-2-hydroxy-3-oxobutyl phosphate + formate + H(+)</text>
        <dbReference type="Rhea" id="RHEA:18457"/>
        <dbReference type="ChEBI" id="CHEBI:15378"/>
        <dbReference type="ChEBI" id="CHEBI:15740"/>
        <dbReference type="ChEBI" id="CHEBI:58121"/>
        <dbReference type="ChEBI" id="CHEBI:58830"/>
        <dbReference type="EC" id="4.1.99.12"/>
    </reaction>
</comment>
<evidence type="ECO:0000256" key="18">
    <source>
        <dbReference type="HAMAP-Rule" id="MF_01283"/>
    </source>
</evidence>
<comment type="cofactor">
    <cofactor evidence="18">
        <name>Mg(2+)</name>
        <dbReference type="ChEBI" id="CHEBI:18420"/>
    </cofactor>
    <cofactor evidence="18">
        <name>Mn(2+)</name>
        <dbReference type="ChEBI" id="CHEBI:29035"/>
    </cofactor>
    <text evidence="18">Binds 2 divalent metal cations per subunit. Magnesium or manganese.</text>
</comment>
<evidence type="ECO:0000256" key="1">
    <source>
        <dbReference type="ARBA" id="ARBA00000141"/>
    </source>
</evidence>
<dbReference type="GO" id="GO:0008686">
    <property type="term" value="F:3,4-dihydroxy-2-butanone-4-phosphate synthase activity"/>
    <property type="evidence" value="ECO:0007669"/>
    <property type="project" value="UniProtKB-UniRule"/>
</dbReference>
<evidence type="ECO:0000256" key="10">
    <source>
        <dbReference type="ARBA" id="ARBA00022801"/>
    </source>
</evidence>
<feature type="site" description="Essential for DHBP synthase activity" evidence="18">
    <location>
        <position position="173"/>
    </location>
</feature>
<feature type="active site" description="Proton acceptor; for GTP cyclohydrolase activity" evidence="18">
    <location>
        <position position="359"/>
    </location>
</feature>
<keyword evidence="15 18" id="KW-0456">Lyase</keyword>
<feature type="binding site" evidence="18">
    <location>
        <position position="287"/>
    </location>
    <ligand>
        <name>Zn(2+)</name>
        <dbReference type="ChEBI" id="CHEBI:29105"/>
        <note>catalytic</note>
    </ligand>
</feature>
<dbReference type="GO" id="GO:0008270">
    <property type="term" value="F:zinc ion binding"/>
    <property type="evidence" value="ECO:0007669"/>
    <property type="project" value="UniProtKB-UniRule"/>
</dbReference>
<evidence type="ECO:0000256" key="17">
    <source>
        <dbReference type="ARBA" id="ARBA00049295"/>
    </source>
</evidence>
<dbReference type="Gene3D" id="3.40.50.10990">
    <property type="entry name" value="GTP cyclohydrolase II"/>
    <property type="match status" value="1"/>
</dbReference>
<dbReference type="HAMAP" id="MF_00179">
    <property type="entry name" value="RibA"/>
    <property type="match status" value="1"/>
</dbReference>
<keyword evidence="16 18" id="KW-0511">Multifunctional enzyme</keyword>
<dbReference type="GO" id="GO:0005525">
    <property type="term" value="F:GTP binding"/>
    <property type="evidence" value="ECO:0007669"/>
    <property type="project" value="UniProtKB-KW"/>
</dbReference>
<sequence length="433" mass="45537">MTLASKTLASIPELLDELRAGRPVILVDDEGRENEGDLLMPAATATPAWVNFMAREGRGLICVTLTPERALALNLTPMVGSGSFGAGSDPNGTAFTVSVDHVGNSTGISAFDRAATISALLDDAAQPADFRRPGHIFPLVARPGGVLRRPGHTEAACDLARLAGFSPVGVICEIMNDGGEMSRLPELLAFGEKQGLKVGSIEALIAWRLEHDPATASVGAPLPDGLPAARPSPGGFVQLVAEARLPTEYGEFRIVGFQDTLSGAEHVALVMGEVTPEPLLVRVHSECLTGDGFHSLRCDCGPQRDAALQAIAAKGRGVLIYLRQEGRGIGLLNKIRAYHLQDGGADTVEANLRLGFPADARDFGIGAQMLHLLGARKLRVLTNNPRKLHALGGFGLEVVERVPLHAGQNAYNAAYLSTKADKLGHIGTGGMGD</sequence>
<comment type="catalytic activity">
    <reaction evidence="17 18">
        <text>GTP + 4 H2O = 2,5-diamino-6-hydroxy-4-(5-phosphoribosylamino)-pyrimidine + formate + 2 phosphate + 3 H(+)</text>
        <dbReference type="Rhea" id="RHEA:23704"/>
        <dbReference type="ChEBI" id="CHEBI:15377"/>
        <dbReference type="ChEBI" id="CHEBI:15378"/>
        <dbReference type="ChEBI" id="CHEBI:15740"/>
        <dbReference type="ChEBI" id="CHEBI:37565"/>
        <dbReference type="ChEBI" id="CHEBI:43474"/>
        <dbReference type="ChEBI" id="CHEBI:58614"/>
        <dbReference type="EC" id="3.5.4.25"/>
    </reaction>
</comment>
<dbReference type="InterPro" id="IPR016299">
    <property type="entry name" value="Riboflavin_synth_RibBA"/>
</dbReference>
<dbReference type="InterPro" id="IPR032677">
    <property type="entry name" value="GTP_cyclohydro_II"/>
</dbReference>
<name>A0A2K3UVY9_9DEIO</name>
<reference evidence="20 21" key="1">
    <citation type="submission" date="2018-01" db="EMBL/GenBank/DDBJ databases">
        <title>Deinococcus koreensis sp. nov., a radiation-resistant bacterium isolated from river water.</title>
        <authorList>
            <person name="Choi A."/>
        </authorList>
    </citation>
    <scope>NUCLEOTIDE SEQUENCE [LARGE SCALE GENOMIC DNA]</scope>
    <source>
        <strain evidence="20 21">SJW1-2</strain>
    </source>
</reference>
<dbReference type="SUPFAM" id="SSF55821">
    <property type="entry name" value="YrdC/RibB"/>
    <property type="match status" value="1"/>
</dbReference>
<dbReference type="SUPFAM" id="SSF142695">
    <property type="entry name" value="RibA-like"/>
    <property type="match status" value="1"/>
</dbReference>
<dbReference type="RefSeq" id="WP_103310754.1">
    <property type="nucleotide sequence ID" value="NZ_PPPD01000001.1"/>
</dbReference>
<evidence type="ECO:0000256" key="14">
    <source>
        <dbReference type="ARBA" id="ARBA00023211"/>
    </source>
</evidence>
<dbReference type="PANTHER" id="PTHR21327">
    <property type="entry name" value="GTP CYCLOHYDROLASE II-RELATED"/>
    <property type="match status" value="1"/>
</dbReference>
<comment type="caution">
    <text evidence="20">The sequence shown here is derived from an EMBL/GenBank/DDBJ whole genome shotgun (WGS) entry which is preliminary data.</text>
</comment>
<dbReference type="OrthoDB" id="9793111at2"/>
<keyword evidence="10 18" id="KW-0378">Hydrolase</keyword>
<feature type="region of interest" description="DHBP synthase" evidence="18">
    <location>
        <begin position="1"/>
        <end position="210"/>
    </location>
</feature>
<comment type="similarity">
    <text evidence="18">In the C-terminal section; belongs to the GTP cyclohydrolase II family.</text>
</comment>
<feature type="region of interest" description="GTP cyclohydrolase II" evidence="18">
    <location>
        <begin position="211"/>
        <end position="433"/>
    </location>
</feature>
<evidence type="ECO:0000256" key="16">
    <source>
        <dbReference type="ARBA" id="ARBA00023268"/>
    </source>
</evidence>
<keyword evidence="7 18" id="KW-0686">Riboflavin biosynthesis</keyword>
<evidence type="ECO:0000259" key="19">
    <source>
        <dbReference type="Pfam" id="PF00925"/>
    </source>
</evidence>
<gene>
    <name evidence="18" type="primary">ribBA</name>
    <name evidence="20" type="ORF">CVO96_04385</name>
</gene>
<keyword evidence="13 18" id="KW-0342">GTP-binding</keyword>
<feature type="site" description="Essential for DHBP synthase activity" evidence="18">
    <location>
        <position position="135"/>
    </location>
</feature>
<feature type="binding site" evidence="18">
    <location>
        <begin position="282"/>
        <end position="286"/>
    </location>
    <ligand>
        <name>GTP</name>
        <dbReference type="ChEBI" id="CHEBI:37565"/>
    </ligand>
</feature>
<comment type="pathway">
    <text evidence="5 18">Cofactor biosynthesis; riboflavin biosynthesis; 2-hydroxy-3-oxobutyl phosphate from D-ribulose 5-phosphate: step 1/1.</text>
</comment>
<feature type="binding site" evidence="18">
    <location>
        <begin position="149"/>
        <end position="153"/>
    </location>
    <ligand>
        <name>D-ribulose 5-phosphate</name>
        <dbReference type="ChEBI" id="CHEBI:58121"/>
    </ligand>
</feature>
<evidence type="ECO:0000256" key="6">
    <source>
        <dbReference type="ARBA" id="ARBA00005520"/>
    </source>
</evidence>
<comment type="pathway">
    <text evidence="4 18">Cofactor biosynthesis; riboflavin biosynthesis; 5-amino-6-(D-ribitylamino)uracil from GTP: step 1/4.</text>
</comment>
<dbReference type="CDD" id="cd00641">
    <property type="entry name" value="GTP_cyclohydro2"/>
    <property type="match status" value="1"/>
</dbReference>
<feature type="binding site" evidence="18">
    <location>
        <position position="298"/>
    </location>
    <ligand>
        <name>Zn(2+)</name>
        <dbReference type="ChEBI" id="CHEBI:29105"/>
        <note>catalytic</note>
    </ligand>
</feature>
<dbReference type="HAMAP" id="MF_01283">
    <property type="entry name" value="RibBA"/>
    <property type="match status" value="1"/>
</dbReference>
<organism evidence="20 21">
    <name type="scientific">Deinococcus koreensis</name>
    <dbReference type="NCBI Taxonomy" id="2054903"/>
    <lineage>
        <taxon>Bacteria</taxon>
        <taxon>Thermotogati</taxon>
        <taxon>Deinococcota</taxon>
        <taxon>Deinococci</taxon>
        <taxon>Deinococcales</taxon>
        <taxon>Deinococcaceae</taxon>
        <taxon>Deinococcus</taxon>
    </lineage>
</organism>
<comment type="function">
    <text evidence="18">Catalyzes the conversion of GTP to 2,5-diamino-6-ribosylamino-4(3H)-pyrimidinone 5'-phosphate (DARP), formate and pyrophosphate.</text>
</comment>
<dbReference type="GO" id="GO:0003935">
    <property type="term" value="F:GTP cyclohydrolase II activity"/>
    <property type="evidence" value="ECO:0007669"/>
    <property type="project" value="UniProtKB-UniRule"/>
</dbReference>
<evidence type="ECO:0000256" key="8">
    <source>
        <dbReference type="ARBA" id="ARBA00022723"/>
    </source>
</evidence>
<protein>
    <recommendedName>
        <fullName evidence="18">Riboflavin biosynthesis protein RibBA</fullName>
    </recommendedName>
    <domain>
        <recommendedName>
            <fullName evidence="18">3,4-dihydroxy-2-butanone 4-phosphate synthase</fullName>
            <shortName evidence="18">DHBP synthase</shortName>
            <ecNumber evidence="18">4.1.99.12</ecNumber>
        </recommendedName>
    </domain>
    <domain>
        <recommendedName>
            <fullName evidence="18">GTP cyclohydrolase-2</fullName>
            <ecNumber evidence="18">3.5.4.25</ecNumber>
        </recommendedName>
        <alternativeName>
            <fullName evidence="18">GTP cyclohydrolase II</fullName>
        </alternativeName>
    </domain>
</protein>
<dbReference type="GO" id="GO:0030145">
    <property type="term" value="F:manganese ion binding"/>
    <property type="evidence" value="ECO:0007669"/>
    <property type="project" value="UniProtKB-UniRule"/>
</dbReference>
<dbReference type="GO" id="GO:0009231">
    <property type="term" value="P:riboflavin biosynthetic process"/>
    <property type="evidence" value="ECO:0007669"/>
    <property type="project" value="UniProtKB-UniRule"/>
</dbReference>
<dbReference type="FunFam" id="3.40.50.10990:FF:000002">
    <property type="entry name" value="GTP cyclohydrolase-2"/>
    <property type="match status" value="1"/>
</dbReference>
<evidence type="ECO:0000256" key="7">
    <source>
        <dbReference type="ARBA" id="ARBA00022619"/>
    </source>
</evidence>
<accession>A0A2K3UVY9</accession>
<dbReference type="FunFam" id="3.90.870.10:FF:000001">
    <property type="entry name" value="Riboflavin biosynthesis protein RibBA"/>
    <property type="match status" value="1"/>
</dbReference>
<feature type="binding site" evidence="18">
    <location>
        <position position="347"/>
    </location>
    <ligand>
        <name>GTP</name>
        <dbReference type="ChEBI" id="CHEBI:37565"/>
    </ligand>
</feature>
<dbReference type="EC" id="3.5.4.25" evidence="18"/>
<evidence type="ECO:0000256" key="15">
    <source>
        <dbReference type="ARBA" id="ARBA00023239"/>
    </source>
</evidence>
<dbReference type="InterPro" id="IPR000926">
    <property type="entry name" value="RibA"/>
</dbReference>
<feature type="binding site" evidence="18">
    <location>
        <position position="382"/>
    </location>
    <ligand>
        <name>GTP</name>
        <dbReference type="ChEBI" id="CHEBI:37565"/>
    </ligand>
</feature>
<dbReference type="HAMAP" id="MF_00180">
    <property type="entry name" value="RibB"/>
    <property type="match status" value="1"/>
</dbReference>
<dbReference type="InterPro" id="IPR000422">
    <property type="entry name" value="DHBP_synthase_RibB"/>
</dbReference>
<dbReference type="Pfam" id="PF00926">
    <property type="entry name" value="DHBP_synthase"/>
    <property type="match status" value="1"/>
</dbReference>
<keyword evidence="12 18" id="KW-0460">Magnesium</keyword>
<dbReference type="PIRSF" id="PIRSF001259">
    <property type="entry name" value="RibA"/>
    <property type="match status" value="1"/>
</dbReference>
<dbReference type="NCBIfam" id="TIGR00505">
    <property type="entry name" value="ribA"/>
    <property type="match status" value="1"/>
</dbReference>
<dbReference type="NCBIfam" id="NF001591">
    <property type="entry name" value="PRK00393.1"/>
    <property type="match status" value="1"/>
</dbReference>
<feature type="binding site" evidence="18">
    <location>
        <position position="37"/>
    </location>
    <ligand>
        <name>D-ribulose 5-phosphate</name>
        <dbReference type="ChEBI" id="CHEBI:58121"/>
    </ligand>
</feature>
<feature type="binding site" evidence="18">
    <location>
        <position position="300"/>
    </location>
    <ligand>
        <name>Zn(2+)</name>
        <dbReference type="ChEBI" id="CHEBI:29105"/>
        <note>catalytic</note>
    </ligand>
</feature>
<dbReference type="Proteomes" id="UP000236379">
    <property type="component" value="Unassembled WGS sequence"/>
</dbReference>
<evidence type="ECO:0000256" key="5">
    <source>
        <dbReference type="ARBA" id="ARBA00004904"/>
    </source>
</evidence>
<evidence type="ECO:0000256" key="3">
    <source>
        <dbReference type="ARBA" id="ARBA00002284"/>
    </source>
</evidence>
<feature type="binding site" evidence="18">
    <location>
        <begin position="32"/>
        <end position="33"/>
    </location>
    <ligand>
        <name>D-ribulose 5-phosphate</name>
        <dbReference type="ChEBI" id="CHEBI:58121"/>
    </ligand>
</feature>
<evidence type="ECO:0000313" key="21">
    <source>
        <dbReference type="Proteomes" id="UP000236379"/>
    </source>
</evidence>
<dbReference type="PANTHER" id="PTHR21327:SF18">
    <property type="entry name" value="3,4-DIHYDROXY-2-BUTANONE 4-PHOSPHATE SYNTHASE"/>
    <property type="match status" value="1"/>
</dbReference>
<evidence type="ECO:0000256" key="11">
    <source>
        <dbReference type="ARBA" id="ARBA00022833"/>
    </source>
</evidence>
<dbReference type="Gene3D" id="3.90.870.10">
    <property type="entry name" value="DHBP synthase"/>
    <property type="match status" value="1"/>
</dbReference>